<dbReference type="PANTHER" id="PTHR43761:SF1">
    <property type="entry name" value="D-ISOMER SPECIFIC 2-HYDROXYACID DEHYDROGENASE CATALYTIC DOMAIN-CONTAINING PROTEIN-RELATED"/>
    <property type="match status" value="1"/>
</dbReference>
<dbReference type="PANTHER" id="PTHR43761">
    <property type="entry name" value="D-ISOMER SPECIFIC 2-HYDROXYACID DEHYDROGENASE FAMILY PROTEIN (AFU_ORTHOLOGUE AFUA_1G13630)"/>
    <property type="match status" value="1"/>
</dbReference>
<dbReference type="InterPro" id="IPR006139">
    <property type="entry name" value="D-isomer_2_OHA_DH_cat_dom"/>
</dbReference>
<dbReference type="GO" id="GO:0016616">
    <property type="term" value="F:oxidoreductase activity, acting on the CH-OH group of donors, NAD or NADP as acceptor"/>
    <property type="evidence" value="ECO:0007669"/>
    <property type="project" value="InterPro"/>
</dbReference>
<name>A0A376AHQ4_9HYPH</name>
<dbReference type="SUPFAM" id="SSF52283">
    <property type="entry name" value="Formate/glycerate dehydrogenase catalytic domain-like"/>
    <property type="match status" value="1"/>
</dbReference>
<feature type="domain" description="D-isomer specific 2-hydroxyacid dehydrogenase catalytic" evidence="5">
    <location>
        <begin position="26"/>
        <end position="317"/>
    </location>
</feature>
<dbReference type="CDD" id="cd12162">
    <property type="entry name" value="2-Hacid_dh_4"/>
    <property type="match status" value="1"/>
</dbReference>
<dbReference type="GO" id="GO:0051287">
    <property type="term" value="F:NAD binding"/>
    <property type="evidence" value="ECO:0007669"/>
    <property type="project" value="InterPro"/>
</dbReference>
<evidence type="ECO:0000259" key="5">
    <source>
        <dbReference type="Pfam" id="PF00389"/>
    </source>
</evidence>
<reference evidence="8" key="1">
    <citation type="submission" date="2018-07" db="EMBL/GenBank/DDBJ databases">
        <authorList>
            <person name="Peiro R."/>
            <person name="Begona"/>
            <person name="Cbmso G."/>
            <person name="Lopez M."/>
            <person name="Gonzalez S."/>
        </authorList>
    </citation>
    <scope>NUCLEOTIDE SEQUENCE [LARGE SCALE GENOMIC DNA]</scope>
</reference>
<sequence length="318" mass="34675">MLTIVFLDRDTLSPETILRPPGFPHELVVHDRTTAEQVRERIARADIVISNKVPLRRESLIHAPRLKMIAVAATGTDIVDLAAAKERGITVSNIRNYAKHTVPEHTFALILALRRSIVPYRQSVLDGRWQEAAQFCFFDHPIADLGGSTLGIIGHGTLGKAVGRIAEAFGMKVLIAGRKGTDQVKPGQTPFDEVMRRADVLTLHCPLNAETRGIISTREFALMEKTPILINTGRGGLVDELALEQALEKGEIAAAGFDVTDGEPPAADSPMMRIATRPNVILTPHVAWASREAIQALADQLIENIEFFVAGTPRNVVG</sequence>
<keyword evidence="8" id="KW-1185">Reference proteome</keyword>
<dbReference type="Pfam" id="PF02826">
    <property type="entry name" value="2-Hacid_dh_C"/>
    <property type="match status" value="1"/>
</dbReference>
<dbReference type="InterPro" id="IPR036291">
    <property type="entry name" value="NAD(P)-bd_dom_sf"/>
</dbReference>
<evidence type="ECO:0000256" key="4">
    <source>
        <dbReference type="RuleBase" id="RU003719"/>
    </source>
</evidence>
<protein>
    <recommendedName>
        <fullName evidence="9">Glycerate dehydrogenase</fullName>
    </recommendedName>
</protein>
<dbReference type="SUPFAM" id="SSF51735">
    <property type="entry name" value="NAD(P)-binding Rossmann-fold domains"/>
    <property type="match status" value="1"/>
</dbReference>
<keyword evidence="2 4" id="KW-0560">Oxidoreductase</keyword>
<dbReference type="InterPro" id="IPR006140">
    <property type="entry name" value="D-isomer_DH_NAD-bd"/>
</dbReference>
<evidence type="ECO:0000256" key="2">
    <source>
        <dbReference type="ARBA" id="ARBA00023002"/>
    </source>
</evidence>
<dbReference type="Gene3D" id="3.40.50.720">
    <property type="entry name" value="NAD(P)-binding Rossmann-like Domain"/>
    <property type="match status" value="2"/>
</dbReference>
<dbReference type="InterPro" id="IPR050418">
    <property type="entry name" value="D-iso_2-hydroxyacid_DH_PdxB"/>
</dbReference>
<dbReference type="RefSeq" id="WP_115669865.1">
    <property type="nucleotide sequence ID" value="NZ_UEYP01000003.1"/>
</dbReference>
<comment type="similarity">
    <text evidence="1 4">Belongs to the D-isomer specific 2-hydroxyacid dehydrogenase family.</text>
</comment>
<evidence type="ECO:0000256" key="3">
    <source>
        <dbReference type="ARBA" id="ARBA00023027"/>
    </source>
</evidence>
<evidence type="ECO:0000313" key="7">
    <source>
        <dbReference type="EMBL" id="SSC67207.1"/>
    </source>
</evidence>
<proteinExistence type="inferred from homology"/>
<dbReference type="Proteomes" id="UP000254764">
    <property type="component" value="Unassembled WGS sequence"/>
</dbReference>
<organism evidence="7 8">
    <name type="scientific">Ciceribacter selenitireducens ATCC BAA-1503</name>
    <dbReference type="NCBI Taxonomy" id="1336235"/>
    <lineage>
        <taxon>Bacteria</taxon>
        <taxon>Pseudomonadati</taxon>
        <taxon>Pseudomonadota</taxon>
        <taxon>Alphaproteobacteria</taxon>
        <taxon>Hyphomicrobiales</taxon>
        <taxon>Rhizobiaceae</taxon>
        <taxon>Ciceribacter</taxon>
    </lineage>
</organism>
<accession>A0A376AHQ4</accession>
<evidence type="ECO:0008006" key="9">
    <source>
        <dbReference type="Google" id="ProtNLM"/>
    </source>
</evidence>
<dbReference type="AlphaFoldDB" id="A0A376AHQ4"/>
<evidence type="ECO:0000313" key="8">
    <source>
        <dbReference type="Proteomes" id="UP000254764"/>
    </source>
</evidence>
<feature type="domain" description="D-isomer specific 2-hydroxyacid dehydrogenase NAD-binding" evidence="6">
    <location>
        <begin position="107"/>
        <end position="287"/>
    </location>
</feature>
<dbReference type="EMBL" id="UEYP01000003">
    <property type="protein sequence ID" value="SSC67207.1"/>
    <property type="molecule type" value="Genomic_DNA"/>
</dbReference>
<dbReference type="STRING" id="1336235.GCA_000518785_04570"/>
<gene>
    <name evidence="7" type="ORF">RHIZ70_2915</name>
</gene>
<evidence type="ECO:0000256" key="1">
    <source>
        <dbReference type="ARBA" id="ARBA00005854"/>
    </source>
</evidence>
<keyword evidence="3" id="KW-0520">NAD</keyword>
<dbReference type="OrthoDB" id="9793626at2"/>
<evidence type="ECO:0000259" key="6">
    <source>
        <dbReference type="Pfam" id="PF02826"/>
    </source>
</evidence>
<dbReference type="Pfam" id="PF00389">
    <property type="entry name" value="2-Hacid_dh"/>
    <property type="match status" value="1"/>
</dbReference>